<proteinExistence type="predicted"/>
<dbReference type="RefSeq" id="WP_096428572.1">
    <property type="nucleotide sequence ID" value="NZ_AP018042.1"/>
</dbReference>
<dbReference type="AlphaFoldDB" id="A0A1Y1CHB4"/>
<dbReference type="OrthoDB" id="1007128at2"/>
<organism evidence="2 3">
    <name type="scientific">Labilibaculum antarcticum</name>
    <dbReference type="NCBI Taxonomy" id="1717717"/>
    <lineage>
        <taxon>Bacteria</taxon>
        <taxon>Pseudomonadati</taxon>
        <taxon>Bacteroidota</taxon>
        <taxon>Bacteroidia</taxon>
        <taxon>Marinilabiliales</taxon>
        <taxon>Marinifilaceae</taxon>
        <taxon>Labilibaculum</taxon>
    </lineage>
</organism>
<evidence type="ECO:0000313" key="3">
    <source>
        <dbReference type="Proteomes" id="UP000218267"/>
    </source>
</evidence>
<feature type="signal peptide" evidence="1">
    <location>
        <begin position="1"/>
        <end position="18"/>
    </location>
</feature>
<reference evidence="3" key="2">
    <citation type="journal article" date="2020" name="Antonie Van Leeuwenhoek">
        <title>Labilibaculum antarcticum sp. nov., a novel facultative anaerobic, psychrotorelant bacterium isolated from marine sediment of Antarctica.</title>
        <authorList>
            <person name="Watanabe M."/>
            <person name="Kojima H."/>
            <person name="Fukui M."/>
        </authorList>
    </citation>
    <scope>NUCLEOTIDE SEQUENCE [LARGE SCALE GENOMIC DNA]</scope>
    <source>
        <strain evidence="3">SPP2</strain>
    </source>
</reference>
<protein>
    <submittedName>
        <fullName evidence="2">DUF5020 domain-containing protein</fullName>
    </submittedName>
</protein>
<dbReference type="EMBL" id="AP018042">
    <property type="protein sequence ID" value="BAX79680.1"/>
    <property type="molecule type" value="Genomic_DNA"/>
</dbReference>
<accession>A0A1Y1CHB4</accession>
<evidence type="ECO:0000256" key="1">
    <source>
        <dbReference type="SAM" id="SignalP"/>
    </source>
</evidence>
<keyword evidence="3" id="KW-1185">Reference proteome</keyword>
<dbReference type="Proteomes" id="UP000218267">
    <property type="component" value="Chromosome"/>
</dbReference>
<dbReference type="Pfam" id="PF16412">
    <property type="entry name" value="DUF5020"/>
    <property type="match status" value="1"/>
</dbReference>
<sequence>MKKLLVIFAVLASFAVNAQNFQLHRDFDRDQFTSTFEMFKMDKWGNTFTFVDFDYDAENGINQGYFEIARVLKTEKMPIGIHVEYNGGVGNAETDFGDFGYTINNAWIFGLNYAKGGAKSGFSTYAGYKAIKDAGEANFQITGTWYVNFFDGKMTFSGFADLWSENGDDEAIAAGSVSDELVFLTEPQIWYNATENLSIGSEVEISNNFAGDDFKIRPTLALKWNF</sequence>
<name>A0A1Y1CHB4_9BACT</name>
<gene>
    <name evidence="2" type="ORF">ALGA_1295</name>
</gene>
<dbReference type="KEGG" id="mbas:ALGA_1295"/>
<keyword evidence="1" id="KW-0732">Signal</keyword>
<evidence type="ECO:0000313" key="2">
    <source>
        <dbReference type="EMBL" id="BAX79680.1"/>
    </source>
</evidence>
<reference evidence="2 3" key="1">
    <citation type="journal article" date="2018" name="Mar. Genomics">
        <title>Complete genome sequence of Marinifilaceae bacterium strain SPP2, isolated from the Antarctic marine sediment.</title>
        <authorList>
            <person name="Watanabe M."/>
            <person name="Kojima H."/>
            <person name="Fukui M."/>
        </authorList>
    </citation>
    <scope>NUCLEOTIDE SEQUENCE [LARGE SCALE GENOMIC DNA]</scope>
    <source>
        <strain evidence="2 3">SPP2</strain>
    </source>
</reference>
<feature type="chain" id="PRO_5012440399" evidence="1">
    <location>
        <begin position="19"/>
        <end position="226"/>
    </location>
</feature>